<dbReference type="InterPro" id="IPR006696">
    <property type="entry name" value="DUF423"/>
</dbReference>
<protein>
    <submittedName>
        <fullName evidence="7">Uncharacterized membrane protein YgdD, TMEM256/DUF423 family</fullName>
    </submittedName>
</protein>
<organism evidence="7 8">
    <name type="scientific">Algoriphagus ornithinivorans</name>
    <dbReference type="NCBI Taxonomy" id="226506"/>
    <lineage>
        <taxon>Bacteria</taxon>
        <taxon>Pseudomonadati</taxon>
        <taxon>Bacteroidota</taxon>
        <taxon>Cytophagia</taxon>
        <taxon>Cytophagales</taxon>
        <taxon>Cyclobacteriaceae</taxon>
        <taxon>Algoriphagus</taxon>
    </lineage>
</organism>
<evidence type="ECO:0000313" key="8">
    <source>
        <dbReference type="Proteomes" id="UP000199564"/>
    </source>
</evidence>
<keyword evidence="4 6" id="KW-1133">Transmembrane helix</keyword>
<keyword evidence="5 6" id="KW-0472">Membrane</keyword>
<evidence type="ECO:0000256" key="4">
    <source>
        <dbReference type="ARBA" id="ARBA00022989"/>
    </source>
</evidence>
<comment type="similarity">
    <text evidence="2">Belongs to the UPF0382 family.</text>
</comment>
<reference evidence="8" key="1">
    <citation type="submission" date="2016-10" db="EMBL/GenBank/DDBJ databases">
        <authorList>
            <person name="Varghese N."/>
            <person name="Submissions S."/>
        </authorList>
    </citation>
    <scope>NUCLEOTIDE SEQUENCE [LARGE SCALE GENOMIC DNA]</scope>
    <source>
        <strain evidence="8">DSM 15282</strain>
    </source>
</reference>
<evidence type="ECO:0000256" key="1">
    <source>
        <dbReference type="ARBA" id="ARBA00004141"/>
    </source>
</evidence>
<proteinExistence type="inferred from homology"/>
<evidence type="ECO:0000256" key="5">
    <source>
        <dbReference type="ARBA" id="ARBA00023136"/>
    </source>
</evidence>
<evidence type="ECO:0000256" key="3">
    <source>
        <dbReference type="ARBA" id="ARBA00022692"/>
    </source>
</evidence>
<dbReference type="PANTHER" id="PTHR43461">
    <property type="entry name" value="TRANSMEMBRANE PROTEIN 256"/>
    <property type="match status" value="1"/>
</dbReference>
<feature type="transmembrane region" description="Helical" evidence="6">
    <location>
        <begin position="71"/>
        <end position="93"/>
    </location>
</feature>
<evidence type="ECO:0000313" key="7">
    <source>
        <dbReference type="EMBL" id="SFO43787.1"/>
    </source>
</evidence>
<dbReference type="RefSeq" id="WP_091654278.1">
    <property type="nucleotide sequence ID" value="NZ_FOVW01000006.1"/>
</dbReference>
<feature type="transmembrane region" description="Helical" evidence="6">
    <location>
        <begin position="99"/>
        <end position="123"/>
    </location>
</feature>
<evidence type="ECO:0000256" key="2">
    <source>
        <dbReference type="ARBA" id="ARBA00009694"/>
    </source>
</evidence>
<dbReference type="STRING" id="226506.SAMN04488519_106314"/>
<dbReference type="Proteomes" id="UP000199564">
    <property type="component" value="Unassembled WGS sequence"/>
</dbReference>
<keyword evidence="3 6" id="KW-0812">Transmembrane</keyword>
<dbReference type="Pfam" id="PF04241">
    <property type="entry name" value="DUF423"/>
    <property type="match status" value="1"/>
</dbReference>
<sequence length="131" mass="13922">MNGKQLIMLAGLSGAIAVGLGAFGAHGLADTLAATGRADTFETAVKYHFYHTLALALIGIIKLIKPNWKSLVFASWSMIFGIIVFSGSLYILSLSGVTWWGAITPLGGVGFIMGWLGLFYSALRNDQILAD</sequence>
<dbReference type="AlphaFoldDB" id="A0A1I5H6E3"/>
<gene>
    <name evidence="7" type="ORF">SAMN04488519_106314</name>
</gene>
<accession>A0A1I5H6E3</accession>
<name>A0A1I5H6E3_9BACT</name>
<dbReference type="PANTHER" id="PTHR43461:SF1">
    <property type="entry name" value="TRANSMEMBRANE PROTEIN 256"/>
    <property type="match status" value="1"/>
</dbReference>
<keyword evidence="8" id="KW-1185">Reference proteome</keyword>
<feature type="transmembrane region" description="Helical" evidence="6">
    <location>
        <begin position="48"/>
        <end position="64"/>
    </location>
</feature>
<dbReference type="GO" id="GO:0005886">
    <property type="term" value="C:plasma membrane"/>
    <property type="evidence" value="ECO:0007669"/>
    <property type="project" value="TreeGrafter"/>
</dbReference>
<dbReference type="EMBL" id="FOVW01000006">
    <property type="protein sequence ID" value="SFO43787.1"/>
    <property type="molecule type" value="Genomic_DNA"/>
</dbReference>
<evidence type="ECO:0000256" key="6">
    <source>
        <dbReference type="SAM" id="Phobius"/>
    </source>
</evidence>
<comment type="subcellular location">
    <subcellularLocation>
        <location evidence="1">Membrane</location>
        <topology evidence="1">Multi-pass membrane protein</topology>
    </subcellularLocation>
</comment>